<comment type="caution">
    <text evidence="2">The sequence shown here is derived from an EMBL/GenBank/DDBJ whole genome shotgun (WGS) entry which is preliminary data.</text>
</comment>
<dbReference type="Gene3D" id="3.30.70.120">
    <property type="match status" value="1"/>
</dbReference>
<comment type="similarity">
    <text evidence="1">Belongs to the UPF0166 family.</text>
</comment>
<sequence length="109" mass="12545">MERGYQVTFYTQHDRRHGNKLLAEWLMDTLREMGIAGSTMMVCTEGLGHDHELHRYHFRSPHDQPVEVCMVVSEADCERVFRRLDDEEGLALFYARTPVEFGNAGGSQA</sequence>
<protein>
    <recommendedName>
        <fullName evidence="4">DUF190 domain-containing protein</fullName>
    </recommendedName>
</protein>
<evidence type="ECO:0000256" key="1">
    <source>
        <dbReference type="ARBA" id="ARBA00010554"/>
    </source>
</evidence>
<dbReference type="Pfam" id="PF02641">
    <property type="entry name" value="DUF190"/>
    <property type="match status" value="1"/>
</dbReference>
<evidence type="ECO:0000313" key="2">
    <source>
        <dbReference type="EMBL" id="CAG2156841.1"/>
    </source>
</evidence>
<dbReference type="Proteomes" id="UP000672934">
    <property type="component" value="Unassembled WGS sequence"/>
</dbReference>
<dbReference type="AlphaFoldDB" id="A0A916IYQ8"/>
<dbReference type="EMBL" id="CAJPUY010000031">
    <property type="protein sequence ID" value="CAG2156841.1"/>
    <property type="molecule type" value="Genomic_DNA"/>
</dbReference>
<evidence type="ECO:0000313" key="3">
    <source>
        <dbReference type="Proteomes" id="UP000672934"/>
    </source>
</evidence>
<gene>
    <name evidence="2" type="ORF">LMG31506_05831</name>
</gene>
<keyword evidence="3" id="KW-1185">Reference proteome</keyword>
<dbReference type="InterPro" id="IPR015867">
    <property type="entry name" value="N-reg_PII/ATP_PRibTrfase_C"/>
</dbReference>
<proteinExistence type="inferred from homology"/>
<accession>A0A916IYQ8</accession>
<dbReference type="RefSeq" id="WP_211950663.1">
    <property type="nucleotide sequence ID" value="NZ_CAJPUY010000031.1"/>
</dbReference>
<evidence type="ECO:0008006" key="4">
    <source>
        <dbReference type="Google" id="ProtNLM"/>
    </source>
</evidence>
<dbReference type="SUPFAM" id="SSF54913">
    <property type="entry name" value="GlnB-like"/>
    <property type="match status" value="1"/>
</dbReference>
<dbReference type="InterPro" id="IPR003793">
    <property type="entry name" value="UPF0166"/>
</dbReference>
<organism evidence="2 3">
    <name type="scientific">Cupriavidus yeoncheonensis</name>
    <dbReference type="NCBI Taxonomy" id="1462994"/>
    <lineage>
        <taxon>Bacteria</taxon>
        <taxon>Pseudomonadati</taxon>
        <taxon>Pseudomonadota</taxon>
        <taxon>Betaproteobacteria</taxon>
        <taxon>Burkholderiales</taxon>
        <taxon>Burkholderiaceae</taxon>
        <taxon>Cupriavidus</taxon>
    </lineage>
</organism>
<reference evidence="2" key="1">
    <citation type="submission" date="2021-03" db="EMBL/GenBank/DDBJ databases">
        <authorList>
            <person name="Peeters C."/>
        </authorList>
    </citation>
    <scope>NUCLEOTIDE SEQUENCE</scope>
    <source>
        <strain evidence="2">LMG 31506</strain>
    </source>
</reference>
<name>A0A916IYQ8_9BURK</name>
<dbReference type="InterPro" id="IPR011322">
    <property type="entry name" value="N-reg_PII-like_a/b"/>
</dbReference>